<evidence type="ECO:0000259" key="3">
    <source>
        <dbReference type="PROSITE" id="PS51253"/>
    </source>
</evidence>
<dbReference type="PROSITE" id="PS51253">
    <property type="entry name" value="HTH_CENPB"/>
    <property type="match status" value="1"/>
</dbReference>
<dbReference type="PANTHER" id="PTHR19303">
    <property type="entry name" value="TRANSPOSON"/>
    <property type="match status" value="1"/>
</dbReference>
<dbReference type="RefSeq" id="XP_024875302.1">
    <property type="nucleotide sequence ID" value="XM_025019534.1"/>
</dbReference>
<protein>
    <submittedName>
        <fullName evidence="5">Jerky protein homolog-like</fullName>
    </submittedName>
</protein>
<name>A0A6J1PZH2_9HYME</name>
<accession>A0A6J1PZH2</accession>
<dbReference type="InterPro" id="IPR009057">
    <property type="entry name" value="Homeodomain-like_sf"/>
</dbReference>
<dbReference type="PANTHER" id="PTHR19303:SF16">
    <property type="entry name" value="JERKY PROTEIN HOMOLOG-LIKE"/>
    <property type="match status" value="1"/>
</dbReference>
<organism evidence="4 5">
    <name type="scientific">Temnothorax curvispinosus</name>
    <dbReference type="NCBI Taxonomy" id="300111"/>
    <lineage>
        <taxon>Eukaryota</taxon>
        <taxon>Metazoa</taxon>
        <taxon>Ecdysozoa</taxon>
        <taxon>Arthropoda</taxon>
        <taxon>Hexapoda</taxon>
        <taxon>Insecta</taxon>
        <taxon>Pterygota</taxon>
        <taxon>Neoptera</taxon>
        <taxon>Endopterygota</taxon>
        <taxon>Hymenoptera</taxon>
        <taxon>Apocrita</taxon>
        <taxon>Aculeata</taxon>
        <taxon>Formicoidea</taxon>
        <taxon>Formicidae</taxon>
        <taxon>Myrmicinae</taxon>
        <taxon>Temnothorax</taxon>
    </lineage>
</organism>
<sequence>MVYTDERKGTSILSIKLLFPRSGSILQEKAMMLAKHFPNESDTFTASSGWPERWKKRHGVRQMNICGEKLSANEGEMNKFKEEFQKLVAEEGYTKDQIYNCDETGLNYKMMPSKTLISRDEAAAPGYKKNKDRCTILACSNASGKKT</sequence>
<evidence type="ECO:0000256" key="1">
    <source>
        <dbReference type="ARBA" id="ARBA00004123"/>
    </source>
</evidence>
<dbReference type="Proteomes" id="UP000504618">
    <property type="component" value="Unplaced"/>
</dbReference>
<dbReference type="InterPro" id="IPR006600">
    <property type="entry name" value="HTH_CenpB_DNA-bd_dom"/>
</dbReference>
<dbReference type="OrthoDB" id="8028904at2759"/>
<dbReference type="InterPro" id="IPR050863">
    <property type="entry name" value="CenT-Element_Derived"/>
</dbReference>
<dbReference type="Pfam" id="PF03221">
    <property type="entry name" value="HTH_Tnp_Tc5"/>
    <property type="match status" value="1"/>
</dbReference>
<keyword evidence="4" id="KW-1185">Reference proteome</keyword>
<dbReference type="CTD" id="36157"/>
<evidence type="ECO:0000313" key="4">
    <source>
        <dbReference type="Proteomes" id="UP000504618"/>
    </source>
</evidence>
<reference evidence="5" key="1">
    <citation type="submission" date="2025-08" db="UniProtKB">
        <authorList>
            <consortium name="RefSeq"/>
        </authorList>
    </citation>
    <scope>IDENTIFICATION</scope>
    <source>
        <tissue evidence="5">Whole body</tissue>
    </source>
</reference>
<dbReference type="AlphaFoldDB" id="A0A6J1PZH2"/>
<dbReference type="GO" id="GO:0005634">
    <property type="term" value="C:nucleus"/>
    <property type="evidence" value="ECO:0007669"/>
    <property type="project" value="UniProtKB-SubCell"/>
</dbReference>
<gene>
    <name evidence="5" type="primary">LOC112456782</name>
</gene>
<keyword evidence="2" id="KW-0238">DNA-binding</keyword>
<comment type="subcellular location">
    <subcellularLocation>
        <location evidence="1">Nucleus</location>
    </subcellularLocation>
</comment>
<dbReference type="Gene3D" id="1.10.10.60">
    <property type="entry name" value="Homeodomain-like"/>
    <property type="match status" value="1"/>
</dbReference>
<evidence type="ECO:0000256" key="2">
    <source>
        <dbReference type="ARBA" id="ARBA00023125"/>
    </source>
</evidence>
<dbReference type="GO" id="GO:0003677">
    <property type="term" value="F:DNA binding"/>
    <property type="evidence" value="ECO:0007669"/>
    <property type="project" value="UniProtKB-KW"/>
</dbReference>
<dbReference type="SUPFAM" id="SSF46689">
    <property type="entry name" value="Homeodomain-like"/>
    <property type="match status" value="1"/>
</dbReference>
<proteinExistence type="predicted"/>
<feature type="domain" description="HTH CENPB-type" evidence="3">
    <location>
        <begin position="1"/>
        <end position="64"/>
    </location>
</feature>
<dbReference type="GeneID" id="112456782"/>
<evidence type="ECO:0000313" key="5">
    <source>
        <dbReference type="RefSeq" id="XP_024875302.1"/>
    </source>
</evidence>